<name>A0A011VEC4_9HYPH</name>
<dbReference type="eggNOG" id="COG0834">
    <property type="taxonomic scope" value="Bacteria"/>
</dbReference>
<evidence type="ECO:0000313" key="7">
    <source>
        <dbReference type="EMBL" id="EXL06795.1"/>
    </source>
</evidence>
<gene>
    <name evidence="7" type="ORF">BG36_05485</name>
    <name evidence="8" type="ORF">DES43_10763</name>
</gene>
<dbReference type="PANTHER" id="PTHR35936">
    <property type="entry name" value="MEMBRANE-BOUND LYTIC MUREIN TRANSGLYCOSYLASE F"/>
    <property type="match status" value="1"/>
</dbReference>
<dbReference type="InterPro" id="IPR001638">
    <property type="entry name" value="Solute-binding_3/MltF_N"/>
</dbReference>
<feature type="signal peptide" evidence="5">
    <location>
        <begin position="1"/>
        <end position="19"/>
    </location>
</feature>
<evidence type="ECO:0000256" key="5">
    <source>
        <dbReference type="SAM" id="SignalP"/>
    </source>
</evidence>
<evidence type="ECO:0000259" key="6">
    <source>
        <dbReference type="SMART" id="SM00062"/>
    </source>
</evidence>
<comment type="similarity">
    <text evidence="2 4">Belongs to the bacterial solute-binding protein 3 family.</text>
</comment>
<reference evidence="8 10" key="2">
    <citation type="submission" date="2019-03" db="EMBL/GenBank/DDBJ databases">
        <title>Genomic Encyclopedia of Type Strains, Phase IV (KMG-IV): sequencing the most valuable type-strain genomes for metagenomic binning, comparative biology and taxonomic classification.</title>
        <authorList>
            <person name="Goeker M."/>
        </authorList>
    </citation>
    <scope>NUCLEOTIDE SEQUENCE [LARGE SCALE GENOMIC DNA]</scope>
    <source>
        <strain evidence="8 10">DSM 11603</strain>
    </source>
</reference>
<evidence type="ECO:0000313" key="9">
    <source>
        <dbReference type="Proteomes" id="UP000019849"/>
    </source>
</evidence>
<dbReference type="Gene3D" id="3.40.190.10">
    <property type="entry name" value="Periplasmic binding protein-like II"/>
    <property type="match status" value="2"/>
</dbReference>
<evidence type="ECO:0000256" key="2">
    <source>
        <dbReference type="ARBA" id="ARBA00010333"/>
    </source>
</evidence>
<comment type="subcellular location">
    <subcellularLocation>
        <location evidence="1">Cell envelope</location>
    </subcellularLocation>
</comment>
<evidence type="ECO:0000313" key="8">
    <source>
        <dbReference type="EMBL" id="TDR35895.1"/>
    </source>
</evidence>
<keyword evidence="3 5" id="KW-0732">Signal</keyword>
<dbReference type="EMBL" id="SNZF01000007">
    <property type="protein sequence ID" value="TDR35895.1"/>
    <property type="molecule type" value="Genomic_DNA"/>
</dbReference>
<reference evidence="7 9" key="1">
    <citation type="submission" date="2014-02" db="EMBL/GenBank/DDBJ databases">
        <title>Aquamicrobium defluvii Genome sequencing.</title>
        <authorList>
            <person name="Wang X."/>
        </authorList>
    </citation>
    <scope>NUCLEOTIDE SEQUENCE [LARGE SCALE GENOMIC DNA]</scope>
    <source>
        <strain evidence="7 9">W13Z1</strain>
    </source>
</reference>
<dbReference type="InterPro" id="IPR018313">
    <property type="entry name" value="SBP_3_CS"/>
</dbReference>
<sequence length="250" mass="27196">MKKLIVLAITALMASASHAQEVLKMGVEGAYAPFNYVQADGKVAGFDVDVGNALCEKMNRTCEWTTQDWQGIIPALQGGKFDVLMSSMTITEARRQQIDFTQPYYMSKGMLIGRADASLEFSPEGLKGKMLGAVRETVNAIYVDAKFADVATIQTYVSSDDLFLDLKNGRLDAAFGDATELSPWLKDHGGDEFVQIGETVSDPLLGEGIGIGVRKGDSELLAELNKALDAIVADGTFETISQKYFDFPLR</sequence>
<evidence type="ECO:0000313" key="10">
    <source>
        <dbReference type="Proteomes" id="UP000294958"/>
    </source>
</evidence>
<evidence type="ECO:0000256" key="4">
    <source>
        <dbReference type="RuleBase" id="RU003744"/>
    </source>
</evidence>
<dbReference type="Proteomes" id="UP000294958">
    <property type="component" value="Unassembled WGS sequence"/>
</dbReference>
<comment type="caution">
    <text evidence="7">The sequence shown here is derived from an EMBL/GenBank/DDBJ whole genome shotgun (WGS) entry which is preliminary data.</text>
</comment>
<organism evidence="7 9">
    <name type="scientific">Aquamicrobium defluvii</name>
    <dbReference type="NCBI Taxonomy" id="69279"/>
    <lineage>
        <taxon>Bacteria</taxon>
        <taxon>Pseudomonadati</taxon>
        <taxon>Pseudomonadota</taxon>
        <taxon>Alphaproteobacteria</taxon>
        <taxon>Hyphomicrobiales</taxon>
        <taxon>Phyllobacteriaceae</taxon>
        <taxon>Aquamicrobium</taxon>
    </lineage>
</organism>
<dbReference type="STRING" id="69279.BG36_05485"/>
<dbReference type="SMART" id="SM00062">
    <property type="entry name" value="PBPb"/>
    <property type="match status" value="1"/>
</dbReference>
<dbReference type="GO" id="GO:0030313">
    <property type="term" value="C:cell envelope"/>
    <property type="evidence" value="ECO:0007669"/>
    <property type="project" value="UniProtKB-SubCell"/>
</dbReference>
<feature type="domain" description="Solute-binding protein family 3/N-terminal" evidence="6">
    <location>
        <begin position="22"/>
        <end position="248"/>
    </location>
</feature>
<dbReference type="RefSeq" id="WP_035026988.1">
    <property type="nucleotide sequence ID" value="NZ_KK073888.1"/>
</dbReference>
<dbReference type="AlphaFoldDB" id="A0A011VEC4"/>
<dbReference type="Pfam" id="PF00497">
    <property type="entry name" value="SBP_bac_3"/>
    <property type="match status" value="1"/>
</dbReference>
<dbReference type="SUPFAM" id="SSF53850">
    <property type="entry name" value="Periplasmic binding protein-like II"/>
    <property type="match status" value="1"/>
</dbReference>
<proteinExistence type="inferred from homology"/>
<protein>
    <submittedName>
        <fullName evidence="8">Amino acid ABC transporter substrate-binding protein (PAAT family)</fullName>
    </submittedName>
</protein>
<dbReference type="PATRIC" id="fig|69279.3.peg.2482"/>
<keyword evidence="10" id="KW-1185">Reference proteome</keyword>
<dbReference type="HOGENOM" id="CLU_019602_18_0_5"/>
<feature type="chain" id="PRO_5044537359" evidence="5">
    <location>
        <begin position="20"/>
        <end position="250"/>
    </location>
</feature>
<evidence type="ECO:0000256" key="1">
    <source>
        <dbReference type="ARBA" id="ARBA00004196"/>
    </source>
</evidence>
<evidence type="ECO:0000256" key="3">
    <source>
        <dbReference type="ARBA" id="ARBA00022729"/>
    </source>
</evidence>
<dbReference type="Proteomes" id="UP000019849">
    <property type="component" value="Unassembled WGS sequence"/>
</dbReference>
<dbReference type="PROSITE" id="PS01039">
    <property type="entry name" value="SBP_BACTERIAL_3"/>
    <property type="match status" value="1"/>
</dbReference>
<dbReference type="EMBL" id="JENY01000015">
    <property type="protein sequence ID" value="EXL06795.1"/>
    <property type="molecule type" value="Genomic_DNA"/>
</dbReference>
<dbReference type="PANTHER" id="PTHR35936:SF17">
    <property type="entry name" value="ARGININE-BINDING EXTRACELLULAR PROTEIN ARTP"/>
    <property type="match status" value="1"/>
</dbReference>
<accession>A0A011VEC4</accession>